<organism evidence="7">
    <name type="scientific">uncultured Aureispira sp</name>
    <dbReference type="NCBI Taxonomy" id="1331704"/>
    <lineage>
        <taxon>Bacteria</taxon>
        <taxon>Pseudomonadati</taxon>
        <taxon>Bacteroidota</taxon>
        <taxon>Saprospiria</taxon>
        <taxon>Saprospirales</taxon>
        <taxon>Saprospiraceae</taxon>
        <taxon>Aureispira</taxon>
        <taxon>environmental samples</taxon>
    </lineage>
</organism>
<dbReference type="Gene3D" id="1.10.10.10">
    <property type="entry name" value="Winged helix-like DNA-binding domain superfamily/Winged helix DNA-binding domain"/>
    <property type="match status" value="2"/>
</dbReference>
<keyword evidence="4" id="KW-0963">Cytoplasm</keyword>
<accession>A0A6S6S8I0</accession>
<feature type="domain" description="RecX second three-helical" evidence="5">
    <location>
        <begin position="56"/>
        <end position="96"/>
    </location>
</feature>
<comment type="similarity">
    <text evidence="2">Belongs to the RecX family.</text>
</comment>
<dbReference type="InterPro" id="IPR053924">
    <property type="entry name" value="RecX_HTH_2nd"/>
</dbReference>
<dbReference type="InterPro" id="IPR036388">
    <property type="entry name" value="WH-like_DNA-bd_sf"/>
</dbReference>
<dbReference type="GO" id="GO:0006282">
    <property type="term" value="P:regulation of DNA repair"/>
    <property type="evidence" value="ECO:0007669"/>
    <property type="project" value="InterPro"/>
</dbReference>
<dbReference type="PANTHER" id="PTHR33602">
    <property type="entry name" value="REGULATORY PROTEIN RECX FAMILY PROTEIN"/>
    <property type="match status" value="1"/>
</dbReference>
<evidence type="ECO:0000256" key="4">
    <source>
        <dbReference type="ARBA" id="ARBA00022490"/>
    </source>
</evidence>
<evidence type="ECO:0000259" key="6">
    <source>
        <dbReference type="Pfam" id="PF21981"/>
    </source>
</evidence>
<reference evidence="7" key="1">
    <citation type="submission" date="2020-01" db="EMBL/GenBank/DDBJ databases">
        <authorList>
            <person name="Meier V. D."/>
            <person name="Meier V D."/>
        </authorList>
    </citation>
    <scope>NUCLEOTIDE SEQUENCE</scope>
    <source>
        <strain evidence="7">HLG_WM_MAG_10</strain>
    </source>
</reference>
<dbReference type="InterPro" id="IPR053925">
    <property type="entry name" value="RecX_HTH_3rd"/>
</dbReference>
<name>A0A6S6S8I0_9BACT</name>
<evidence type="ECO:0000259" key="5">
    <source>
        <dbReference type="Pfam" id="PF02631"/>
    </source>
</evidence>
<evidence type="ECO:0000256" key="3">
    <source>
        <dbReference type="ARBA" id="ARBA00018111"/>
    </source>
</evidence>
<feature type="domain" description="RecX third three-helical" evidence="6">
    <location>
        <begin position="105"/>
        <end position="149"/>
    </location>
</feature>
<dbReference type="AlphaFoldDB" id="A0A6S6S8I0"/>
<sequence>MKKYISYDEARSKLQSFCAYQERCHKEVRSKLFDLGVYGDDIDAIISDLIEDNFLNELRYAIAFAGGKFRIKKWGKYRITRALKLNQVSAYCIKKAIESELPEVDYLETLEQVIEKRNRLLREPNKFKRKYKIATYVIEKGFESPLVWETINRLYPK</sequence>
<proteinExistence type="inferred from homology"/>
<dbReference type="Pfam" id="PF21981">
    <property type="entry name" value="RecX_HTH3"/>
    <property type="match status" value="1"/>
</dbReference>
<evidence type="ECO:0000256" key="1">
    <source>
        <dbReference type="ARBA" id="ARBA00004496"/>
    </source>
</evidence>
<dbReference type="Pfam" id="PF02631">
    <property type="entry name" value="RecX_HTH2"/>
    <property type="match status" value="1"/>
</dbReference>
<gene>
    <name evidence="7" type="ORF">HELGO_WM31035</name>
</gene>
<evidence type="ECO:0000313" key="7">
    <source>
        <dbReference type="EMBL" id="CAA6801324.1"/>
    </source>
</evidence>
<dbReference type="InterPro" id="IPR003783">
    <property type="entry name" value="Regulatory_RecX"/>
</dbReference>
<dbReference type="EMBL" id="CACVAQ010000064">
    <property type="protein sequence ID" value="CAA6801324.1"/>
    <property type="molecule type" value="Genomic_DNA"/>
</dbReference>
<protein>
    <recommendedName>
        <fullName evidence="3">Regulatory protein RecX</fullName>
    </recommendedName>
</protein>
<evidence type="ECO:0000256" key="2">
    <source>
        <dbReference type="ARBA" id="ARBA00009695"/>
    </source>
</evidence>
<comment type="subcellular location">
    <subcellularLocation>
        <location evidence="1">Cytoplasm</location>
    </subcellularLocation>
</comment>
<dbReference type="PANTHER" id="PTHR33602:SF1">
    <property type="entry name" value="REGULATORY PROTEIN RECX FAMILY PROTEIN"/>
    <property type="match status" value="1"/>
</dbReference>
<dbReference type="GO" id="GO:0005737">
    <property type="term" value="C:cytoplasm"/>
    <property type="evidence" value="ECO:0007669"/>
    <property type="project" value="UniProtKB-SubCell"/>
</dbReference>